<accession>A0A2U8E4U2</accession>
<sequence>MNWSVFLLNSPVGSGARCVATKHLGIRKNFNECLRQGLRVMRGVPDLADEGFNESLPLFGIYVTRPGGKNANSELGVVLGECKGHGCFPRNGFMIIWSRPNFLARASQATPLRAVSWRR</sequence>
<dbReference type="Proteomes" id="UP000244896">
    <property type="component" value="Chromosome"/>
</dbReference>
<dbReference type="AlphaFoldDB" id="A0A2U8E4U2"/>
<gene>
    <name evidence="1" type="ORF">CKA38_11980</name>
</gene>
<organism evidence="1 2">
    <name type="scientific">Ereboglobus luteus</name>
    <dbReference type="NCBI Taxonomy" id="1796921"/>
    <lineage>
        <taxon>Bacteria</taxon>
        <taxon>Pseudomonadati</taxon>
        <taxon>Verrucomicrobiota</taxon>
        <taxon>Opitutia</taxon>
        <taxon>Opitutales</taxon>
        <taxon>Opitutaceae</taxon>
        <taxon>Ereboglobus</taxon>
    </lineage>
</organism>
<dbReference type="KEGG" id="elut:CKA38_11980"/>
<evidence type="ECO:0000313" key="1">
    <source>
        <dbReference type="EMBL" id="AWI09871.1"/>
    </source>
</evidence>
<dbReference type="EMBL" id="CP023004">
    <property type="protein sequence ID" value="AWI09871.1"/>
    <property type="molecule type" value="Genomic_DNA"/>
</dbReference>
<evidence type="ECO:0000313" key="2">
    <source>
        <dbReference type="Proteomes" id="UP000244896"/>
    </source>
</evidence>
<name>A0A2U8E4U2_9BACT</name>
<keyword evidence="2" id="KW-1185">Reference proteome</keyword>
<reference evidence="1 2" key="1">
    <citation type="journal article" date="2018" name="Syst. Appl. Microbiol.">
        <title>Ereboglobus luteus gen. nov. sp. nov. from cockroach guts, and new insights into the oxygen relationship of the genera Opitutus and Didymococcus (Verrucomicrobia: Opitutaceae).</title>
        <authorList>
            <person name="Tegtmeier D."/>
            <person name="Belitz A."/>
            <person name="Radek R."/>
            <person name="Heimerl T."/>
            <person name="Brune A."/>
        </authorList>
    </citation>
    <scope>NUCLEOTIDE SEQUENCE [LARGE SCALE GENOMIC DNA]</scope>
    <source>
        <strain evidence="1 2">Ho45</strain>
    </source>
</reference>
<proteinExistence type="predicted"/>
<protein>
    <submittedName>
        <fullName evidence="1">Uncharacterized protein</fullName>
    </submittedName>
</protein>